<comment type="similarity">
    <text evidence="2 6">Belongs to the BI1 family.</text>
</comment>
<dbReference type="PANTHER" id="PTHR23291:SF50">
    <property type="entry name" value="PROTEIN LIFEGUARD 4"/>
    <property type="match status" value="1"/>
</dbReference>
<gene>
    <name evidence="7" type="ORF">LPAF129_06420</name>
</gene>
<comment type="subcellular location">
    <subcellularLocation>
        <location evidence="1">Membrane</location>
        <topology evidence="1">Multi-pass membrane protein</topology>
    </subcellularLocation>
</comment>
<dbReference type="Proteomes" id="UP001055149">
    <property type="component" value="Unassembled WGS sequence"/>
</dbReference>
<name>A0ABQ5JHI3_9LACO</name>
<dbReference type="CDD" id="cd10432">
    <property type="entry name" value="BI-1-like_bacterial"/>
    <property type="match status" value="1"/>
</dbReference>
<evidence type="ECO:0000256" key="6">
    <source>
        <dbReference type="RuleBase" id="RU004379"/>
    </source>
</evidence>
<keyword evidence="8" id="KW-1185">Reference proteome</keyword>
<evidence type="ECO:0000256" key="3">
    <source>
        <dbReference type="ARBA" id="ARBA00022692"/>
    </source>
</evidence>
<protein>
    <submittedName>
        <fullName evidence="7">Membrane protein</fullName>
    </submittedName>
</protein>
<dbReference type="EMBL" id="BQXH01000004">
    <property type="protein sequence ID" value="GKS80957.1"/>
    <property type="molecule type" value="Genomic_DNA"/>
</dbReference>
<evidence type="ECO:0000256" key="1">
    <source>
        <dbReference type="ARBA" id="ARBA00004141"/>
    </source>
</evidence>
<evidence type="ECO:0000256" key="4">
    <source>
        <dbReference type="ARBA" id="ARBA00022989"/>
    </source>
</evidence>
<feature type="transmembrane region" description="Helical" evidence="6">
    <location>
        <begin position="57"/>
        <end position="75"/>
    </location>
</feature>
<sequence>MNNSNQSYAAGQGGVNGFFAKMYGYMAGAVAFSALIAYLCATVFQAQVINFLVMHKYAFFMLFAVQLLMVFGASFKPGRSATFSTVMLFSFAGIEGLFLSTILMVYDISHVTMAFVAASADFIVLAIFGATTKKDLSKIGNQAMAALIALVVVSVINIFLQSPMISYVFSFVGVVIFTILTAWDSQKFKMMYLQFGDQMNTTGLAVAGALQLYLDFINLFLQLLTIFSGGNSRD</sequence>
<feature type="transmembrane region" description="Helical" evidence="6">
    <location>
        <begin position="166"/>
        <end position="183"/>
    </location>
</feature>
<evidence type="ECO:0000313" key="8">
    <source>
        <dbReference type="Proteomes" id="UP001055149"/>
    </source>
</evidence>
<keyword evidence="4 6" id="KW-1133">Transmembrane helix</keyword>
<dbReference type="PANTHER" id="PTHR23291">
    <property type="entry name" value="BAX INHIBITOR-RELATED"/>
    <property type="match status" value="1"/>
</dbReference>
<evidence type="ECO:0000313" key="7">
    <source>
        <dbReference type="EMBL" id="GKS80957.1"/>
    </source>
</evidence>
<keyword evidence="3 6" id="KW-0812">Transmembrane</keyword>
<dbReference type="InterPro" id="IPR006214">
    <property type="entry name" value="Bax_inhibitor_1-related"/>
</dbReference>
<feature type="transmembrane region" description="Helical" evidence="6">
    <location>
        <begin position="23"/>
        <end position="45"/>
    </location>
</feature>
<organism evidence="7 8">
    <name type="scientific">Ligilactobacillus pabuli</name>
    <dbReference type="NCBI Taxonomy" id="2886039"/>
    <lineage>
        <taxon>Bacteria</taxon>
        <taxon>Bacillati</taxon>
        <taxon>Bacillota</taxon>
        <taxon>Bacilli</taxon>
        <taxon>Lactobacillales</taxon>
        <taxon>Lactobacillaceae</taxon>
        <taxon>Ligilactobacillus</taxon>
    </lineage>
</organism>
<dbReference type="Pfam" id="PF01027">
    <property type="entry name" value="Bax1-I"/>
    <property type="match status" value="1"/>
</dbReference>
<dbReference type="RefSeq" id="WP_244054726.1">
    <property type="nucleotide sequence ID" value="NZ_BQXH01000004.1"/>
</dbReference>
<keyword evidence="5 6" id="KW-0472">Membrane</keyword>
<feature type="transmembrane region" description="Helical" evidence="6">
    <location>
        <begin position="204"/>
        <end position="227"/>
    </location>
</feature>
<evidence type="ECO:0000256" key="2">
    <source>
        <dbReference type="ARBA" id="ARBA00010350"/>
    </source>
</evidence>
<reference evidence="7" key="1">
    <citation type="journal article" date="2022" name="Int. J. Syst. Evol. Microbiol.">
        <title>A novel species of lactic acid bacteria, Ligilactobacillus pabuli sp. nov., isolated from alfalfa silage.</title>
        <authorList>
            <person name="Tohno M."/>
            <person name="Tanizawa Y."/>
            <person name="Sawada H."/>
            <person name="Sakamoto M."/>
            <person name="Ohkuma M."/>
            <person name="Kobayashi H."/>
        </authorList>
    </citation>
    <scope>NUCLEOTIDE SEQUENCE</scope>
    <source>
        <strain evidence="7">AF129</strain>
    </source>
</reference>
<proteinExistence type="inferred from homology"/>
<evidence type="ECO:0000256" key="5">
    <source>
        <dbReference type="ARBA" id="ARBA00023136"/>
    </source>
</evidence>
<feature type="transmembrane region" description="Helical" evidence="6">
    <location>
        <begin position="112"/>
        <end position="131"/>
    </location>
</feature>
<feature type="transmembrane region" description="Helical" evidence="6">
    <location>
        <begin position="143"/>
        <end position="160"/>
    </location>
</feature>
<accession>A0ABQ5JHI3</accession>
<comment type="caution">
    <text evidence="7">The sequence shown here is derived from an EMBL/GenBank/DDBJ whole genome shotgun (WGS) entry which is preliminary data.</text>
</comment>
<feature type="transmembrane region" description="Helical" evidence="6">
    <location>
        <begin position="87"/>
        <end position="106"/>
    </location>
</feature>